<evidence type="ECO:0000256" key="2">
    <source>
        <dbReference type="ARBA" id="ARBA00023125"/>
    </source>
</evidence>
<dbReference type="Gene3D" id="1.10.150.130">
    <property type="match status" value="1"/>
</dbReference>
<keyword evidence="3" id="KW-0233">DNA recombination</keyword>
<evidence type="ECO:0000256" key="1">
    <source>
        <dbReference type="ARBA" id="ARBA00008857"/>
    </source>
</evidence>
<keyword evidence="2 4" id="KW-0238">DNA-binding</keyword>
<dbReference type="PANTHER" id="PTHR30349:SF41">
    <property type="entry name" value="INTEGRASE_RECOMBINASE PROTEIN MJ0367-RELATED"/>
    <property type="match status" value="1"/>
</dbReference>
<gene>
    <name evidence="7" type="ORF">C823_06268</name>
</gene>
<dbReference type="PANTHER" id="PTHR30349">
    <property type="entry name" value="PHAGE INTEGRASE-RELATED"/>
    <property type="match status" value="1"/>
</dbReference>
<organism evidence="7 8">
    <name type="scientific">Eubacterium plexicaudatum ASF492</name>
    <dbReference type="NCBI Taxonomy" id="1235802"/>
    <lineage>
        <taxon>Bacteria</taxon>
        <taxon>Bacillati</taxon>
        <taxon>Bacillota</taxon>
        <taxon>Clostridia</taxon>
        <taxon>Eubacteriales</taxon>
        <taxon>Eubacteriaceae</taxon>
        <taxon>Eubacterium</taxon>
    </lineage>
</organism>
<accession>N1ZQ69</accession>
<dbReference type="PROSITE" id="PS51900">
    <property type="entry name" value="CB"/>
    <property type="match status" value="1"/>
</dbReference>
<dbReference type="CDD" id="cd01188">
    <property type="entry name" value="INT_RitA_C_like"/>
    <property type="match status" value="1"/>
</dbReference>
<dbReference type="GO" id="GO:0003677">
    <property type="term" value="F:DNA binding"/>
    <property type="evidence" value="ECO:0007669"/>
    <property type="project" value="UniProtKB-UniRule"/>
</dbReference>
<evidence type="ECO:0000259" key="5">
    <source>
        <dbReference type="PROSITE" id="PS51898"/>
    </source>
</evidence>
<evidence type="ECO:0000313" key="8">
    <source>
        <dbReference type="Proteomes" id="UP000012589"/>
    </source>
</evidence>
<dbReference type="SUPFAM" id="SSF56349">
    <property type="entry name" value="DNA breaking-rejoining enzymes"/>
    <property type="match status" value="1"/>
</dbReference>
<feature type="domain" description="Tyr recombinase" evidence="5">
    <location>
        <begin position="210"/>
        <end position="398"/>
    </location>
</feature>
<dbReference type="GO" id="GO:0006310">
    <property type="term" value="P:DNA recombination"/>
    <property type="evidence" value="ECO:0007669"/>
    <property type="project" value="UniProtKB-KW"/>
</dbReference>
<dbReference type="EMBL" id="AQFT01000241">
    <property type="protein sequence ID" value="EMZ16258.1"/>
    <property type="molecule type" value="Genomic_DNA"/>
</dbReference>
<dbReference type="InterPro" id="IPR011010">
    <property type="entry name" value="DNA_brk_join_enz"/>
</dbReference>
<dbReference type="Proteomes" id="UP000012589">
    <property type="component" value="Unassembled WGS sequence"/>
</dbReference>
<protein>
    <recommendedName>
        <fullName evidence="9">Tyr recombinase domain-containing protein</fullName>
    </recommendedName>
</protein>
<evidence type="ECO:0000259" key="6">
    <source>
        <dbReference type="PROSITE" id="PS51900"/>
    </source>
</evidence>
<evidence type="ECO:0008006" key="9">
    <source>
        <dbReference type="Google" id="ProtNLM"/>
    </source>
</evidence>
<dbReference type="Pfam" id="PF00589">
    <property type="entry name" value="Phage_integrase"/>
    <property type="match status" value="1"/>
</dbReference>
<dbReference type="OrthoDB" id="9769726at2"/>
<evidence type="ECO:0000256" key="4">
    <source>
        <dbReference type="PROSITE-ProRule" id="PRU01248"/>
    </source>
</evidence>
<evidence type="ECO:0000256" key="3">
    <source>
        <dbReference type="ARBA" id="ARBA00023172"/>
    </source>
</evidence>
<dbReference type="InterPro" id="IPR044068">
    <property type="entry name" value="CB"/>
</dbReference>
<comment type="caution">
    <text evidence="7">The sequence shown here is derived from an EMBL/GenBank/DDBJ whole genome shotgun (WGS) entry which is preliminary data.</text>
</comment>
<dbReference type="InterPro" id="IPR002104">
    <property type="entry name" value="Integrase_catalytic"/>
</dbReference>
<dbReference type="PROSITE" id="PS51898">
    <property type="entry name" value="TYR_RECOMBINASE"/>
    <property type="match status" value="1"/>
</dbReference>
<dbReference type="PATRIC" id="fig|1235802.3.peg.6631"/>
<dbReference type="eggNOG" id="COG4974">
    <property type="taxonomic scope" value="Bacteria"/>
</dbReference>
<keyword evidence="8" id="KW-1185">Reference proteome</keyword>
<evidence type="ECO:0000313" key="7">
    <source>
        <dbReference type="EMBL" id="EMZ16258.1"/>
    </source>
</evidence>
<dbReference type="HOGENOM" id="CLU_027562_23_4_9"/>
<dbReference type="STRING" id="1235802.C823_06268"/>
<dbReference type="InterPro" id="IPR050090">
    <property type="entry name" value="Tyrosine_recombinase_XerCD"/>
</dbReference>
<dbReference type="GO" id="GO:0015074">
    <property type="term" value="P:DNA integration"/>
    <property type="evidence" value="ECO:0007669"/>
    <property type="project" value="InterPro"/>
</dbReference>
<dbReference type="InterPro" id="IPR013762">
    <property type="entry name" value="Integrase-like_cat_sf"/>
</dbReference>
<comment type="similarity">
    <text evidence="1">Belongs to the 'phage' integrase family.</text>
</comment>
<reference evidence="7 8" key="1">
    <citation type="journal article" date="2014" name="Genome Announc.">
        <title>Draft genome sequences of the altered schaedler flora, a defined bacterial community from gnotobiotic mice.</title>
        <authorList>
            <person name="Wannemuehler M.J."/>
            <person name="Overstreet A.M."/>
            <person name="Ward D.V."/>
            <person name="Phillips G.J."/>
        </authorList>
    </citation>
    <scope>NUCLEOTIDE SEQUENCE [LARGE SCALE GENOMIC DNA]</scope>
    <source>
        <strain evidence="7 8">ASF492</strain>
    </source>
</reference>
<name>N1ZQ69_9FIRM</name>
<dbReference type="Gene3D" id="1.10.443.10">
    <property type="entry name" value="Intergrase catalytic core"/>
    <property type="match status" value="1"/>
</dbReference>
<sequence length="414" mass="47641">MITDLKTLIDTCKQELHDREYHAHHADILIKEWDAVLQWFSHRGVSEFGQDIGYKYCDEEIGSHIIVKGMSSRQKKRLRAVRMLLSYQQAGDFEFRTPRVERTYDGETGQLILQFFQHERMIGRSEKTIACRQIALYHFNQYLTGHSLGFPDLDIDAIEGFFKAMDYSLSARHTCANHLRQLFHYLYDYGYTHTDYALFVLKDQYRDQCKIPTTYTEDEISRVLSAVERSSAIGKRDYLILLLAAEYGWRSGDIVSFRFSQIDWDSNRISFRQDKTDVPVEYPLLSSVGNAIIDYLKHGRPKSDAPEVIVLAEVGKHGTPLKPPTIHSIVCRYMREAGISHWKEKKHGPHSLRHSLASNMLKNNVSMPVIGTVLGHQRTETTKIYLKVDIGKLALCPLPMPALATSHYKEVTLG</sequence>
<feature type="domain" description="Core-binding (CB)" evidence="6">
    <location>
        <begin position="107"/>
        <end position="187"/>
    </location>
</feature>
<dbReference type="AlphaFoldDB" id="N1ZQ69"/>
<dbReference type="InterPro" id="IPR010998">
    <property type="entry name" value="Integrase_recombinase_N"/>
</dbReference>
<proteinExistence type="inferred from homology"/>